<evidence type="ECO:0000313" key="3">
    <source>
        <dbReference type="Proteomes" id="UP000319825"/>
    </source>
</evidence>
<name>A0A562I8Q7_MICOL</name>
<dbReference type="AlphaFoldDB" id="A0A562I8Q7"/>
<feature type="region of interest" description="Disordered" evidence="1">
    <location>
        <begin position="1"/>
        <end position="107"/>
    </location>
</feature>
<protein>
    <submittedName>
        <fullName evidence="2">Uncharacterized protein</fullName>
    </submittedName>
</protein>
<comment type="caution">
    <text evidence="2">The sequence shown here is derived from an EMBL/GenBank/DDBJ whole genome shotgun (WGS) entry which is preliminary data.</text>
</comment>
<feature type="compositionally biased region" description="Polar residues" evidence="1">
    <location>
        <begin position="132"/>
        <end position="141"/>
    </location>
</feature>
<feature type="region of interest" description="Disordered" evidence="1">
    <location>
        <begin position="132"/>
        <end position="273"/>
    </location>
</feature>
<organism evidence="2 3">
    <name type="scientific">Micromonospora olivasterospora</name>
    <dbReference type="NCBI Taxonomy" id="1880"/>
    <lineage>
        <taxon>Bacteria</taxon>
        <taxon>Bacillati</taxon>
        <taxon>Actinomycetota</taxon>
        <taxon>Actinomycetes</taxon>
        <taxon>Micromonosporales</taxon>
        <taxon>Micromonosporaceae</taxon>
        <taxon>Micromonospora</taxon>
    </lineage>
</organism>
<sequence>MLSTADHRAKHTPARPATLPDRLLLKGDDTRAGLSPGSRRSTGSPARLDGGGKHSTRRRPPRAPPPRSAQPESTTATSAAASRIAGWPASASRLAPVATATVPRPKVSMLTVAETRPTSAPGVSRCTALQTVTSASGTPSPTARLPATTAVSEGAARSARPAANTATAAAITRRSPRRRSSAPVARPPTREPTPWTVASTPLNSGGRWRPASTTAYPTAPRSPPAAVPEAGPPSRRAGRSAAGGGGPGRRARRSAGRSGPARAPESAGLTTDAELWVSPADWAAARQRLHAILTELHDAARPPHAPGTVRVGATVLAFEMTDPAQPD</sequence>
<dbReference type="EMBL" id="VLKE01000001">
    <property type="protein sequence ID" value="TWH67063.1"/>
    <property type="molecule type" value="Genomic_DNA"/>
</dbReference>
<evidence type="ECO:0000313" key="2">
    <source>
        <dbReference type="EMBL" id="TWH67063.1"/>
    </source>
</evidence>
<proteinExistence type="predicted"/>
<evidence type="ECO:0000256" key="1">
    <source>
        <dbReference type="SAM" id="MobiDB-lite"/>
    </source>
</evidence>
<dbReference type="Proteomes" id="UP000319825">
    <property type="component" value="Unassembled WGS sequence"/>
</dbReference>
<feature type="compositionally biased region" description="Low complexity" evidence="1">
    <location>
        <begin position="73"/>
        <end position="82"/>
    </location>
</feature>
<keyword evidence="3" id="KW-1185">Reference proteome</keyword>
<gene>
    <name evidence="2" type="ORF">JD77_02027</name>
</gene>
<reference evidence="2 3" key="1">
    <citation type="submission" date="2019-07" db="EMBL/GenBank/DDBJ databases">
        <title>R&amp;d 2014.</title>
        <authorList>
            <person name="Klenk H.-P."/>
        </authorList>
    </citation>
    <scope>NUCLEOTIDE SEQUENCE [LARGE SCALE GENOMIC DNA]</scope>
    <source>
        <strain evidence="2 3">DSM 43868</strain>
    </source>
</reference>
<accession>A0A562I8Q7</accession>
<feature type="compositionally biased region" description="Low complexity" evidence="1">
    <location>
        <begin position="155"/>
        <end position="173"/>
    </location>
</feature>